<comment type="similarity">
    <text evidence="1">Belongs to the peptidase C48 family.</text>
</comment>
<keyword evidence="3" id="KW-0378">Hydrolase</keyword>
<sequence length="309" mass="35229">MDTKGDVKQKEEDISSSALKSSAWLDMESLKCEESTLIDGGREYYRYHVLLNTNIIGDHPFTIGRYAESEFFAREDAAIVMIRREVPSKGRSNQNQMDSESANLGLNGGNVTEGDEAFASVVATQSDTTPSNMLKLVELFQPVRNIEMNFRYWRVRSLEEHDDAHRNSIKMLELILLKNKGVDGAEMYANFILQVSDEEGSDCTNTFSTPNLKLSNLHRDSSGAPKSSKVFTVYAMRVTLTQKYYSCVTTWHLPPSFAIYVPLREGKHWFLMVISLLDRTVYHVDSYLHDQEMEGRRLLIRDVVSLLEC</sequence>
<dbReference type="Pfam" id="PF02902">
    <property type="entry name" value="Peptidase_C48"/>
    <property type="match status" value="1"/>
</dbReference>
<keyword evidence="6" id="KW-1185">Reference proteome</keyword>
<protein>
    <recommendedName>
        <fullName evidence="4">Ubiquitin-like protease family profile domain-containing protein</fullName>
    </recommendedName>
</protein>
<dbReference type="InterPro" id="IPR038765">
    <property type="entry name" value="Papain-like_cys_pep_sf"/>
</dbReference>
<comment type="caution">
    <text evidence="5">The sequence shown here is derived from an EMBL/GenBank/DDBJ whole genome shotgun (WGS) entry which is preliminary data.</text>
</comment>
<dbReference type="GO" id="GO:0008234">
    <property type="term" value="F:cysteine-type peptidase activity"/>
    <property type="evidence" value="ECO:0007669"/>
    <property type="project" value="InterPro"/>
</dbReference>
<keyword evidence="2" id="KW-0645">Protease</keyword>
<dbReference type="Proteomes" id="UP001372338">
    <property type="component" value="Unassembled WGS sequence"/>
</dbReference>
<dbReference type="AlphaFoldDB" id="A0AAN9DZM5"/>
<evidence type="ECO:0000256" key="2">
    <source>
        <dbReference type="ARBA" id="ARBA00022670"/>
    </source>
</evidence>
<organism evidence="5 6">
    <name type="scientific">Crotalaria pallida</name>
    <name type="common">Smooth rattlebox</name>
    <name type="synonym">Crotalaria striata</name>
    <dbReference type="NCBI Taxonomy" id="3830"/>
    <lineage>
        <taxon>Eukaryota</taxon>
        <taxon>Viridiplantae</taxon>
        <taxon>Streptophyta</taxon>
        <taxon>Embryophyta</taxon>
        <taxon>Tracheophyta</taxon>
        <taxon>Spermatophyta</taxon>
        <taxon>Magnoliopsida</taxon>
        <taxon>eudicotyledons</taxon>
        <taxon>Gunneridae</taxon>
        <taxon>Pentapetalae</taxon>
        <taxon>rosids</taxon>
        <taxon>fabids</taxon>
        <taxon>Fabales</taxon>
        <taxon>Fabaceae</taxon>
        <taxon>Papilionoideae</taxon>
        <taxon>50 kb inversion clade</taxon>
        <taxon>genistoids sensu lato</taxon>
        <taxon>core genistoids</taxon>
        <taxon>Crotalarieae</taxon>
        <taxon>Crotalaria</taxon>
    </lineage>
</organism>
<dbReference type="Gene3D" id="3.40.395.10">
    <property type="entry name" value="Adenoviral Proteinase, Chain A"/>
    <property type="match status" value="1"/>
</dbReference>
<accession>A0AAN9DZM5</accession>
<dbReference type="EMBL" id="JAYWIO010000008">
    <property type="protein sequence ID" value="KAK7243793.1"/>
    <property type="molecule type" value="Genomic_DNA"/>
</dbReference>
<dbReference type="InterPro" id="IPR003653">
    <property type="entry name" value="Peptidase_C48_C"/>
</dbReference>
<gene>
    <name evidence="5" type="ORF">RIF29_38605</name>
</gene>
<proteinExistence type="inferred from homology"/>
<feature type="domain" description="Ubiquitin-like protease family profile" evidence="4">
    <location>
        <begin position="258"/>
        <end position="288"/>
    </location>
</feature>
<reference evidence="5 6" key="1">
    <citation type="submission" date="2024-01" db="EMBL/GenBank/DDBJ databases">
        <title>The genomes of 5 underutilized Papilionoideae crops provide insights into root nodulation and disease resistanc.</title>
        <authorList>
            <person name="Yuan L."/>
        </authorList>
    </citation>
    <scope>NUCLEOTIDE SEQUENCE [LARGE SCALE GENOMIC DNA]</scope>
    <source>
        <strain evidence="5">ZHUSHIDOU_FW_LH</strain>
        <tissue evidence="5">Leaf</tissue>
    </source>
</reference>
<name>A0AAN9DZM5_CROPI</name>
<evidence type="ECO:0000256" key="3">
    <source>
        <dbReference type="ARBA" id="ARBA00022801"/>
    </source>
</evidence>
<evidence type="ECO:0000259" key="4">
    <source>
        <dbReference type="Pfam" id="PF02902"/>
    </source>
</evidence>
<dbReference type="GO" id="GO:0006508">
    <property type="term" value="P:proteolysis"/>
    <property type="evidence" value="ECO:0007669"/>
    <property type="project" value="UniProtKB-KW"/>
</dbReference>
<evidence type="ECO:0000313" key="6">
    <source>
        <dbReference type="Proteomes" id="UP001372338"/>
    </source>
</evidence>
<evidence type="ECO:0000256" key="1">
    <source>
        <dbReference type="ARBA" id="ARBA00005234"/>
    </source>
</evidence>
<evidence type="ECO:0000313" key="5">
    <source>
        <dbReference type="EMBL" id="KAK7243793.1"/>
    </source>
</evidence>
<dbReference type="SUPFAM" id="SSF54001">
    <property type="entry name" value="Cysteine proteinases"/>
    <property type="match status" value="1"/>
</dbReference>